<dbReference type="Proteomes" id="UP000231263">
    <property type="component" value="Unassembled WGS sequence"/>
</dbReference>
<keyword evidence="3" id="KW-0489">Methyltransferase</keyword>
<keyword evidence="5" id="KW-0949">S-adenosyl-L-methionine</keyword>
<evidence type="ECO:0000256" key="3">
    <source>
        <dbReference type="ARBA" id="ARBA00022603"/>
    </source>
</evidence>
<gene>
    <name evidence="10" type="ORF">CO173_00770</name>
</gene>
<dbReference type="GO" id="GO:0003677">
    <property type="term" value="F:DNA binding"/>
    <property type="evidence" value="ECO:0007669"/>
    <property type="project" value="InterPro"/>
</dbReference>
<dbReference type="NCBIfam" id="TIGR00497">
    <property type="entry name" value="hsdM"/>
    <property type="match status" value="1"/>
</dbReference>
<dbReference type="PANTHER" id="PTHR42933">
    <property type="entry name" value="SLR6095 PROTEIN"/>
    <property type="match status" value="1"/>
</dbReference>
<dbReference type="GO" id="GO:0008170">
    <property type="term" value="F:N-methyltransferase activity"/>
    <property type="evidence" value="ECO:0007669"/>
    <property type="project" value="InterPro"/>
</dbReference>
<evidence type="ECO:0000313" key="10">
    <source>
        <dbReference type="EMBL" id="PJA46910.1"/>
    </source>
</evidence>
<organism evidence="10 11">
    <name type="scientific">Candidatus Uhrbacteria bacterium CG_4_9_14_3_um_filter_41_35</name>
    <dbReference type="NCBI Taxonomy" id="1975034"/>
    <lineage>
        <taxon>Bacteria</taxon>
        <taxon>Candidatus Uhriibacteriota</taxon>
    </lineage>
</organism>
<dbReference type="GO" id="GO:0009007">
    <property type="term" value="F:site-specific DNA-methyltransferase (adenine-specific) activity"/>
    <property type="evidence" value="ECO:0007669"/>
    <property type="project" value="UniProtKB-EC"/>
</dbReference>
<dbReference type="PROSITE" id="PS00092">
    <property type="entry name" value="N6_MTASE"/>
    <property type="match status" value="1"/>
</dbReference>
<dbReference type="InterPro" id="IPR029063">
    <property type="entry name" value="SAM-dependent_MTases_sf"/>
</dbReference>
<evidence type="ECO:0000256" key="2">
    <source>
        <dbReference type="ARBA" id="ARBA00011900"/>
    </source>
</evidence>
<feature type="domain" description="DNA methylase adenine-specific" evidence="8">
    <location>
        <begin position="181"/>
        <end position="489"/>
    </location>
</feature>
<accession>A0A2M7XG90</accession>
<dbReference type="SUPFAM" id="SSF53335">
    <property type="entry name" value="S-adenosyl-L-methionine-dependent methyltransferases"/>
    <property type="match status" value="1"/>
</dbReference>
<dbReference type="Gene3D" id="1.20.1260.30">
    <property type="match status" value="1"/>
</dbReference>
<evidence type="ECO:0000313" key="11">
    <source>
        <dbReference type="Proteomes" id="UP000231263"/>
    </source>
</evidence>
<dbReference type="InterPro" id="IPR038333">
    <property type="entry name" value="T1MK-like_N_sf"/>
</dbReference>
<comment type="catalytic activity">
    <reaction evidence="7">
        <text>a 2'-deoxyadenosine in DNA + S-adenosyl-L-methionine = an N(6)-methyl-2'-deoxyadenosine in DNA + S-adenosyl-L-homocysteine + H(+)</text>
        <dbReference type="Rhea" id="RHEA:15197"/>
        <dbReference type="Rhea" id="RHEA-COMP:12418"/>
        <dbReference type="Rhea" id="RHEA-COMP:12419"/>
        <dbReference type="ChEBI" id="CHEBI:15378"/>
        <dbReference type="ChEBI" id="CHEBI:57856"/>
        <dbReference type="ChEBI" id="CHEBI:59789"/>
        <dbReference type="ChEBI" id="CHEBI:90615"/>
        <dbReference type="ChEBI" id="CHEBI:90616"/>
        <dbReference type="EC" id="2.1.1.72"/>
    </reaction>
</comment>
<proteinExistence type="inferred from homology"/>
<dbReference type="AlphaFoldDB" id="A0A2M7XG90"/>
<reference evidence="11" key="1">
    <citation type="submission" date="2017-09" db="EMBL/GenBank/DDBJ databases">
        <title>Depth-based differentiation of microbial function through sediment-hosted aquifers and enrichment of novel symbionts in the deep terrestrial subsurface.</title>
        <authorList>
            <person name="Probst A.J."/>
            <person name="Ladd B."/>
            <person name="Jarett J.K."/>
            <person name="Geller-Mcgrath D.E."/>
            <person name="Sieber C.M.K."/>
            <person name="Emerson J.B."/>
            <person name="Anantharaman K."/>
            <person name="Thomas B.C."/>
            <person name="Malmstrom R."/>
            <person name="Stieglmeier M."/>
            <person name="Klingl A."/>
            <person name="Woyke T."/>
            <person name="Ryan C.M."/>
            <person name="Banfield J.F."/>
        </authorList>
    </citation>
    <scope>NUCLEOTIDE SEQUENCE [LARGE SCALE GENOMIC DNA]</scope>
</reference>
<dbReference type="PRINTS" id="PR00507">
    <property type="entry name" value="N12N6MTFRASE"/>
</dbReference>
<dbReference type="InterPro" id="IPR004546">
    <property type="entry name" value="Restrct_endonuc_T1M"/>
</dbReference>
<dbReference type="CDD" id="cd02440">
    <property type="entry name" value="AdoMet_MTases"/>
    <property type="match status" value="1"/>
</dbReference>
<dbReference type="Pfam" id="PF12161">
    <property type="entry name" value="HsdM_N"/>
    <property type="match status" value="1"/>
</dbReference>
<evidence type="ECO:0000259" key="8">
    <source>
        <dbReference type="Pfam" id="PF02384"/>
    </source>
</evidence>
<evidence type="ECO:0000256" key="1">
    <source>
        <dbReference type="ARBA" id="ARBA00006594"/>
    </source>
</evidence>
<name>A0A2M7XG90_9BACT</name>
<dbReference type="EC" id="2.1.1.72" evidence="2"/>
<dbReference type="InterPro" id="IPR003356">
    <property type="entry name" value="DNA_methylase_A-5"/>
</dbReference>
<evidence type="ECO:0000259" key="9">
    <source>
        <dbReference type="Pfam" id="PF12161"/>
    </source>
</evidence>
<feature type="domain" description="N6 adenine-specific DNA methyltransferase N-terminal" evidence="9">
    <location>
        <begin position="15"/>
        <end position="169"/>
    </location>
</feature>
<evidence type="ECO:0000256" key="6">
    <source>
        <dbReference type="ARBA" id="ARBA00022747"/>
    </source>
</evidence>
<dbReference type="GO" id="GO:0032259">
    <property type="term" value="P:methylation"/>
    <property type="evidence" value="ECO:0007669"/>
    <property type="project" value="UniProtKB-KW"/>
</dbReference>
<dbReference type="EMBL" id="PFWT01000006">
    <property type="protein sequence ID" value="PJA46910.1"/>
    <property type="molecule type" value="Genomic_DNA"/>
</dbReference>
<dbReference type="Gene3D" id="3.40.50.150">
    <property type="entry name" value="Vaccinia Virus protein VP39"/>
    <property type="match status" value="1"/>
</dbReference>
<dbReference type="GO" id="GO:0009307">
    <property type="term" value="P:DNA restriction-modification system"/>
    <property type="evidence" value="ECO:0007669"/>
    <property type="project" value="UniProtKB-KW"/>
</dbReference>
<evidence type="ECO:0000256" key="5">
    <source>
        <dbReference type="ARBA" id="ARBA00022691"/>
    </source>
</evidence>
<dbReference type="PANTHER" id="PTHR42933:SF1">
    <property type="entry name" value="SITE-SPECIFIC DNA-METHYLTRANSFERASE (ADENINE-SPECIFIC)"/>
    <property type="match status" value="1"/>
</dbReference>
<evidence type="ECO:0000256" key="4">
    <source>
        <dbReference type="ARBA" id="ARBA00022679"/>
    </source>
</evidence>
<dbReference type="Pfam" id="PF02384">
    <property type="entry name" value="N6_Mtase"/>
    <property type="match status" value="1"/>
</dbReference>
<dbReference type="InterPro" id="IPR002052">
    <property type="entry name" value="DNA_methylase_N6_adenine_CS"/>
</dbReference>
<keyword evidence="6" id="KW-0680">Restriction system</keyword>
<keyword evidence="4" id="KW-0808">Transferase</keyword>
<comment type="caution">
    <text evidence="10">The sequence shown here is derived from an EMBL/GenBank/DDBJ whole genome shotgun (WGS) entry which is preliminary data.</text>
</comment>
<comment type="similarity">
    <text evidence="1">Belongs to the N(4)/N(6)-methyltransferase family.</text>
</comment>
<protein>
    <recommendedName>
        <fullName evidence="2">site-specific DNA-methyltransferase (adenine-specific)</fullName>
        <ecNumber evidence="2">2.1.1.72</ecNumber>
    </recommendedName>
</protein>
<dbReference type="InterPro" id="IPR051537">
    <property type="entry name" value="DNA_Adenine_Mtase"/>
</dbReference>
<sequence>MTNLNTTKEQERSELHRAIWQIANDLRGSVDGWDFKQYVLGMLFYRFISENLTNFINEDERRVFGQEQFDYIKLSDKEAEFGRIETIINKGFYILPSELFINVHKNARSDAKLNETLSKVFDNIENSAKGFDSEDDLKGLFDDLDVNSNKLGGTVEKRNQKLVKLLEAIGDLRLGDYGDNTIDAFGDAYEFLMTMYASNAGKSGGEFFTPQEVSELLAEITTVGKTEVNKVYDPCCGSGSLLLKFAKVLGKDNVRLGFYGQEINLTTYNLCRINMFLHDINYNNFDIAHGDTLTDPKHWDDEPFDAIVSNPPYSIKWDGDANPLIINDPRFSPAGVLAPKSKADLAFTMHMLSWLSTSGTAAIVEFPGVLYRGGAEQKIRKYLIDNNYIDSVIQLPPDLFFGTTIATCVVILKKSKKDNKTLFIDASKEFVRGGNKNKLSEENRKKILNAFIERKDTEYFAKLVDNKTISENDYNIAVSSYVVAEDTREIIDIKELNSKISQIVARQNELRNAIDEIVVDIEGTN</sequence>
<dbReference type="InterPro" id="IPR022749">
    <property type="entry name" value="D12N6_MeTrfase_N"/>
</dbReference>
<evidence type="ECO:0000256" key="7">
    <source>
        <dbReference type="ARBA" id="ARBA00047942"/>
    </source>
</evidence>